<accession>A0A239E940</accession>
<keyword evidence="8" id="KW-1185">Reference proteome</keyword>
<dbReference type="Gene3D" id="3.40.190.290">
    <property type="match status" value="1"/>
</dbReference>
<evidence type="ECO:0000256" key="1">
    <source>
        <dbReference type="ARBA" id="ARBA00009437"/>
    </source>
</evidence>
<dbReference type="PROSITE" id="PS50931">
    <property type="entry name" value="HTH_LYSR"/>
    <property type="match status" value="1"/>
</dbReference>
<evidence type="ECO:0000256" key="2">
    <source>
        <dbReference type="ARBA" id="ARBA00023015"/>
    </source>
</evidence>
<dbReference type="InterPro" id="IPR036390">
    <property type="entry name" value="WH_DNA-bd_sf"/>
</dbReference>
<dbReference type="Proteomes" id="UP000198309">
    <property type="component" value="Unassembled WGS sequence"/>
</dbReference>
<dbReference type="EMBL" id="FZPC01000001">
    <property type="protein sequence ID" value="SNS41215.1"/>
    <property type="molecule type" value="Genomic_DNA"/>
</dbReference>
<dbReference type="PANTHER" id="PTHR30537:SF3">
    <property type="entry name" value="TRANSCRIPTIONAL REGULATORY PROTEIN"/>
    <property type="match status" value="1"/>
</dbReference>
<evidence type="ECO:0000313" key="7">
    <source>
        <dbReference type="EMBL" id="SNS41215.1"/>
    </source>
</evidence>
<dbReference type="InterPro" id="IPR000847">
    <property type="entry name" value="LysR_HTH_N"/>
</dbReference>
<dbReference type="RefSeq" id="WP_089389759.1">
    <property type="nucleotide sequence ID" value="NZ_FNEC01000004.1"/>
</dbReference>
<reference evidence="6 9" key="1">
    <citation type="submission" date="2016-10" db="EMBL/GenBank/DDBJ databases">
        <authorList>
            <person name="de Groot N.N."/>
        </authorList>
    </citation>
    <scope>NUCLEOTIDE SEQUENCE [LARGE SCALE GENOMIC DNA]</scope>
    <source>
        <strain evidence="6 9">CCM 7361</strain>
    </source>
</reference>
<dbReference type="Pfam" id="PF03466">
    <property type="entry name" value="LysR_substrate"/>
    <property type="match status" value="1"/>
</dbReference>
<dbReference type="PANTHER" id="PTHR30537">
    <property type="entry name" value="HTH-TYPE TRANSCRIPTIONAL REGULATOR"/>
    <property type="match status" value="1"/>
</dbReference>
<protein>
    <submittedName>
        <fullName evidence="6">Transcriptional regulator, LysR family</fullName>
    </submittedName>
</protein>
<dbReference type="GO" id="GO:0003700">
    <property type="term" value="F:DNA-binding transcription factor activity"/>
    <property type="evidence" value="ECO:0007669"/>
    <property type="project" value="InterPro"/>
</dbReference>
<dbReference type="InterPro" id="IPR036388">
    <property type="entry name" value="WH-like_DNA-bd_sf"/>
</dbReference>
<comment type="similarity">
    <text evidence="1">Belongs to the LysR transcriptional regulatory family.</text>
</comment>
<keyword evidence="4" id="KW-0804">Transcription</keyword>
<dbReference type="SUPFAM" id="SSF53850">
    <property type="entry name" value="Periplasmic binding protein-like II"/>
    <property type="match status" value="1"/>
</dbReference>
<dbReference type="AlphaFoldDB" id="A0A239E940"/>
<dbReference type="GO" id="GO:0043565">
    <property type="term" value="F:sequence-specific DNA binding"/>
    <property type="evidence" value="ECO:0007669"/>
    <property type="project" value="TreeGrafter"/>
</dbReference>
<proteinExistence type="inferred from homology"/>
<evidence type="ECO:0000256" key="4">
    <source>
        <dbReference type="ARBA" id="ARBA00023163"/>
    </source>
</evidence>
<keyword evidence="2" id="KW-0805">Transcription regulation</keyword>
<reference evidence="7 8" key="2">
    <citation type="submission" date="2017-06" db="EMBL/GenBank/DDBJ databases">
        <authorList>
            <person name="Varghese N."/>
            <person name="Submissions S."/>
        </authorList>
    </citation>
    <scope>NUCLEOTIDE SEQUENCE [LARGE SCALE GENOMIC DNA]</scope>
    <source>
        <strain evidence="7 8">RLD-1</strain>
    </source>
</reference>
<feature type="domain" description="HTH lysR-type" evidence="5">
    <location>
        <begin position="8"/>
        <end position="65"/>
    </location>
</feature>
<sequence length="313" mass="33862">MTDPLHKLSWDDLRIVKAIGEGGSLVAAAAALGLNHSTVSRRLAALEGTLGVALFDRRRSGYAPTAAGAELVELGARLEQDILSAARRVSSHAQGYKGDLRVTTSDALLLDFLTPIIAGFQAANPEIHIEVLVSNQPLNLARGDSDVAFRATLVPPENLFGRKVATVAWAIYGRRVDYVGHSPALDELWQRQWVSYGRGLAGLRAYGFVEQRVAPQRIGYRSDSVAGVAAAIAAGMGIGFLPCMHGDLVPGLVRISPVQPEVHDELWVLTHPDIRKSGRVYAFLTHCAEAIVRQRDFIEGREPRPASLALPDR</sequence>
<evidence type="ECO:0000313" key="8">
    <source>
        <dbReference type="Proteomes" id="UP000198309"/>
    </source>
</evidence>
<evidence type="ECO:0000313" key="9">
    <source>
        <dbReference type="Proteomes" id="UP000199693"/>
    </source>
</evidence>
<dbReference type="InterPro" id="IPR058163">
    <property type="entry name" value="LysR-type_TF_proteobact-type"/>
</dbReference>
<evidence type="ECO:0000256" key="3">
    <source>
        <dbReference type="ARBA" id="ARBA00023125"/>
    </source>
</evidence>
<dbReference type="EMBL" id="FNEC01000004">
    <property type="protein sequence ID" value="SDI32841.1"/>
    <property type="molecule type" value="Genomic_DNA"/>
</dbReference>
<gene>
    <name evidence="6" type="ORF">SAMN05216189_100455</name>
    <name evidence="7" type="ORF">SAMN06295949_101316</name>
</gene>
<name>A0A239E940_9PSED</name>
<dbReference type="Pfam" id="PF00126">
    <property type="entry name" value="HTH_1"/>
    <property type="match status" value="1"/>
</dbReference>
<dbReference type="Proteomes" id="UP000199693">
    <property type="component" value="Unassembled WGS sequence"/>
</dbReference>
<organism evidence="6 9">
    <name type="scientific">Pseudomonas delhiensis</name>
    <dbReference type="NCBI Taxonomy" id="366289"/>
    <lineage>
        <taxon>Bacteria</taxon>
        <taxon>Pseudomonadati</taxon>
        <taxon>Pseudomonadota</taxon>
        <taxon>Gammaproteobacteria</taxon>
        <taxon>Pseudomonadales</taxon>
        <taxon>Pseudomonadaceae</taxon>
        <taxon>Pseudomonas</taxon>
    </lineage>
</organism>
<dbReference type="Gene3D" id="1.10.10.10">
    <property type="entry name" value="Winged helix-like DNA-binding domain superfamily/Winged helix DNA-binding domain"/>
    <property type="match status" value="1"/>
</dbReference>
<dbReference type="InterPro" id="IPR005119">
    <property type="entry name" value="LysR_subst-bd"/>
</dbReference>
<keyword evidence="3" id="KW-0238">DNA-binding</keyword>
<dbReference type="SUPFAM" id="SSF46785">
    <property type="entry name" value="Winged helix' DNA-binding domain"/>
    <property type="match status" value="1"/>
</dbReference>
<evidence type="ECO:0000313" key="6">
    <source>
        <dbReference type="EMBL" id="SDI32841.1"/>
    </source>
</evidence>
<evidence type="ECO:0000259" key="5">
    <source>
        <dbReference type="PROSITE" id="PS50931"/>
    </source>
</evidence>
<dbReference type="GO" id="GO:0006351">
    <property type="term" value="P:DNA-templated transcription"/>
    <property type="evidence" value="ECO:0007669"/>
    <property type="project" value="TreeGrafter"/>
</dbReference>